<feature type="transmembrane region" description="Helical" evidence="1">
    <location>
        <begin position="50"/>
        <end position="69"/>
    </location>
</feature>
<gene>
    <name evidence="2" type="ORF">GCM10011584_34110</name>
</gene>
<accession>A0ABQ2NDQ1</accession>
<evidence type="ECO:0000256" key="1">
    <source>
        <dbReference type="SAM" id="Phobius"/>
    </source>
</evidence>
<dbReference type="InterPro" id="IPR049978">
    <property type="entry name" value="SCO6880-like"/>
</dbReference>
<keyword evidence="3" id="KW-1185">Reference proteome</keyword>
<dbReference type="RefSeq" id="WP_188785295.1">
    <property type="nucleotide sequence ID" value="NZ_BMNI01000016.1"/>
</dbReference>
<reference evidence="3" key="1">
    <citation type="journal article" date="2019" name="Int. J. Syst. Evol. Microbiol.">
        <title>The Global Catalogue of Microorganisms (GCM) 10K type strain sequencing project: providing services to taxonomists for standard genome sequencing and annotation.</title>
        <authorList>
            <consortium name="The Broad Institute Genomics Platform"/>
            <consortium name="The Broad Institute Genome Sequencing Center for Infectious Disease"/>
            <person name="Wu L."/>
            <person name="Ma J."/>
        </authorList>
    </citation>
    <scope>NUCLEOTIDE SEQUENCE [LARGE SCALE GENOMIC DNA]</scope>
    <source>
        <strain evidence="3">CGMCC 4.7371</strain>
    </source>
</reference>
<comment type="caution">
    <text evidence="2">The sequence shown here is derived from an EMBL/GenBank/DDBJ whole genome shotgun (WGS) entry which is preliminary data.</text>
</comment>
<dbReference type="NCBIfam" id="NF042935">
    <property type="entry name" value="SCO6880_fam"/>
    <property type="match status" value="1"/>
</dbReference>
<proteinExistence type="predicted"/>
<keyword evidence="1" id="KW-1133">Transmembrane helix</keyword>
<protein>
    <recommendedName>
        <fullName evidence="4">PrgI family protein</fullName>
    </recommendedName>
</protein>
<dbReference type="Proteomes" id="UP000655410">
    <property type="component" value="Unassembled WGS sequence"/>
</dbReference>
<organism evidence="2 3">
    <name type="scientific">Nocardioides phosphati</name>
    <dbReference type="NCBI Taxonomy" id="1867775"/>
    <lineage>
        <taxon>Bacteria</taxon>
        <taxon>Bacillati</taxon>
        <taxon>Actinomycetota</taxon>
        <taxon>Actinomycetes</taxon>
        <taxon>Propionibacteriales</taxon>
        <taxon>Nocardioidaceae</taxon>
        <taxon>Nocardioides</taxon>
    </lineage>
</organism>
<evidence type="ECO:0000313" key="2">
    <source>
        <dbReference type="EMBL" id="GGO94034.1"/>
    </source>
</evidence>
<evidence type="ECO:0000313" key="3">
    <source>
        <dbReference type="Proteomes" id="UP000655410"/>
    </source>
</evidence>
<name>A0ABQ2NDQ1_9ACTN</name>
<keyword evidence="1" id="KW-0472">Membrane</keyword>
<keyword evidence="1" id="KW-0812">Transmembrane</keyword>
<feature type="transmembrane region" description="Helical" evidence="1">
    <location>
        <begin position="24"/>
        <end position="44"/>
    </location>
</feature>
<sequence>MTSIDPVRPIRTYGNWRRPQSRGLMGLGSVGTGIMIGGLALVIFTAMFAGLLRAIIVGALVGLLLLAIMSKDKHGRNALTRGGARASWWWARRQGSHLYRSGPLGRTAWGTYQLPGLAAPLRLTEQEDAYGQKFAMLYCPQTTTYTVVIAAEPEGAALVDVEEVDNRVADWGAWLASLGDEPGVQAASVTVETAPDSGARLRREVTGRMDPNAPEFAREVLAETMETYPAGSSTVKAYLTISFSALSRIDGRKRSDEEMGRDLAARLPALTSRLASTGAGAARAMTAQRLCEVIRVAYDPSAGPIIEAEYAEGRTVDLKWPDCGPSAAQAFWDGYRHDGAYSITWAMSEAPRGHVQSSVLDRLLQPHPEIVRKRVTLLYRPIDSARAAGLVESDQRAAEFRVTASTKPTAREQLALRHAASTAAEEASGAGLVNFAMLVTATVNNPAHAPHARATVDSLSATARLKLRLVNGAQDSAFAACLPLGLILPRHLKVPAEWQEKL</sequence>
<dbReference type="EMBL" id="BMNI01000016">
    <property type="protein sequence ID" value="GGO94034.1"/>
    <property type="molecule type" value="Genomic_DNA"/>
</dbReference>
<evidence type="ECO:0008006" key="4">
    <source>
        <dbReference type="Google" id="ProtNLM"/>
    </source>
</evidence>